<dbReference type="PATRIC" id="fig|454.4.peg.2453"/>
<dbReference type="OrthoDB" id="9802281at2"/>
<evidence type="ECO:0000256" key="4">
    <source>
        <dbReference type="ARBA" id="ARBA00023141"/>
    </source>
</evidence>
<keyword evidence="6 9" id="KW-0456">Lyase</keyword>
<dbReference type="EMBL" id="LNYH01000141">
    <property type="protein sequence ID" value="KTD15858.1"/>
    <property type="molecule type" value="Genomic_DNA"/>
</dbReference>
<evidence type="ECO:0000259" key="8">
    <source>
        <dbReference type="PROSITE" id="PS51171"/>
    </source>
</evidence>
<comment type="pathway">
    <text evidence="1">Amino-acid biosynthesis; L-phenylalanine biosynthesis; phenylpyruvate from prephenate: step 1/1.</text>
</comment>
<dbReference type="STRING" id="454.Lisr_2245"/>
<organism evidence="9 10">
    <name type="scientific">Legionella israelensis</name>
    <dbReference type="NCBI Taxonomy" id="454"/>
    <lineage>
        <taxon>Bacteria</taxon>
        <taxon>Pseudomonadati</taxon>
        <taxon>Pseudomonadota</taxon>
        <taxon>Gammaproteobacteria</taxon>
        <taxon>Legionellales</taxon>
        <taxon>Legionellaceae</taxon>
        <taxon>Legionella</taxon>
    </lineage>
</organism>
<name>A0A0W0V6T8_9GAMM</name>
<dbReference type="GO" id="GO:0004664">
    <property type="term" value="F:prephenate dehydratase activity"/>
    <property type="evidence" value="ECO:0007669"/>
    <property type="project" value="UniProtKB-EC"/>
</dbReference>
<feature type="domain" description="Prephenate dehydratase" evidence="8">
    <location>
        <begin position="4"/>
        <end position="186"/>
    </location>
</feature>
<keyword evidence="5" id="KW-0584">Phenylalanine biosynthesis</keyword>
<protein>
    <recommendedName>
        <fullName evidence="2">prephenate dehydratase</fullName>
        <ecNumber evidence="2">4.2.1.51</ecNumber>
    </recommendedName>
</protein>
<dbReference type="InterPro" id="IPR001086">
    <property type="entry name" value="Preph_deHydtase"/>
</dbReference>
<evidence type="ECO:0000256" key="6">
    <source>
        <dbReference type="ARBA" id="ARBA00023239"/>
    </source>
</evidence>
<reference evidence="9 10" key="1">
    <citation type="submission" date="2015-11" db="EMBL/GenBank/DDBJ databases">
        <title>Genomic analysis of 38 Legionella species identifies large and diverse effector repertoires.</title>
        <authorList>
            <person name="Burstein D."/>
            <person name="Amaro F."/>
            <person name="Zusman T."/>
            <person name="Lifshitz Z."/>
            <person name="Cohen O."/>
            <person name="Gilbert J.A."/>
            <person name="Pupko T."/>
            <person name="Shuman H.A."/>
            <person name="Segal G."/>
        </authorList>
    </citation>
    <scope>NUCLEOTIDE SEQUENCE [LARGE SCALE GENOMIC DNA]</scope>
    <source>
        <strain evidence="9 10">Bercovier 4</strain>
    </source>
</reference>
<evidence type="ECO:0000313" key="9">
    <source>
        <dbReference type="EMBL" id="KTD15858.1"/>
    </source>
</evidence>
<dbReference type="PANTHER" id="PTHR21022">
    <property type="entry name" value="PREPHENATE DEHYDRATASE P PROTEIN"/>
    <property type="match status" value="1"/>
</dbReference>
<dbReference type="GO" id="GO:0005737">
    <property type="term" value="C:cytoplasm"/>
    <property type="evidence" value="ECO:0007669"/>
    <property type="project" value="TreeGrafter"/>
</dbReference>
<dbReference type="PROSITE" id="PS51171">
    <property type="entry name" value="PREPHENATE_DEHYDR_3"/>
    <property type="match status" value="1"/>
</dbReference>
<dbReference type="AlphaFoldDB" id="A0A0W0V6T8"/>
<dbReference type="Gene3D" id="3.40.190.10">
    <property type="entry name" value="Periplasmic binding protein-like II"/>
    <property type="match status" value="2"/>
</dbReference>
<dbReference type="EC" id="4.2.1.51" evidence="2"/>
<dbReference type="UniPathway" id="UPA00121">
    <property type="reaction ID" value="UER00345"/>
</dbReference>
<keyword evidence="3" id="KW-0028">Amino-acid biosynthesis</keyword>
<proteinExistence type="predicted"/>
<gene>
    <name evidence="9" type="ORF">Lisr_2245</name>
</gene>
<evidence type="ECO:0000256" key="1">
    <source>
        <dbReference type="ARBA" id="ARBA00004741"/>
    </source>
</evidence>
<keyword evidence="10" id="KW-1185">Reference proteome</keyword>
<evidence type="ECO:0000256" key="2">
    <source>
        <dbReference type="ARBA" id="ARBA00013147"/>
    </source>
</evidence>
<evidence type="ECO:0000256" key="7">
    <source>
        <dbReference type="ARBA" id="ARBA00047848"/>
    </source>
</evidence>
<evidence type="ECO:0000313" key="10">
    <source>
        <dbReference type="Proteomes" id="UP000054761"/>
    </source>
</evidence>
<evidence type="ECO:0000256" key="3">
    <source>
        <dbReference type="ARBA" id="ARBA00022605"/>
    </source>
</evidence>
<dbReference type="Pfam" id="PF00800">
    <property type="entry name" value="PDT"/>
    <property type="match status" value="1"/>
</dbReference>
<dbReference type="PANTHER" id="PTHR21022:SF19">
    <property type="entry name" value="PREPHENATE DEHYDRATASE-RELATED"/>
    <property type="match status" value="1"/>
</dbReference>
<keyword evidence="4" id="KW-0057">Aromatic amino acid biosynthesis</keyword>
<dbReference type="CDD" id="cd13631">
    <property type="entry name" value="PBP2_Ct-PDT_like"/>
    <property type="match status" value="1"/>
</dbReference>
<evidence type="ECO:0000256" key="5">
    <source>
        <dbReference type="ARBA" id="ARBA00023222"/>
    </source>
</evidence>
<comment type="catalytic activity">
    <reaction evidence="7">
        <text>prephenate + H(+) = 3-phenylpyruvate + CO2 + H2O</text>
        <dbReference type="Rhea" id="RHEA:21648"/>
        <dbReference type="ChEBI" id="CHEBI:15377"/>
        <dbReference type="ChEBI" id="CHEBI:15378"/>
        <dbReference type="ChEBI" id="CHEBI:16526"/>
        <dbReference type="ChEBI" id="CHEBI:18005"/>
        <dbReference type="ChEBI" id="CHEBI:29934"/>
        <dbReference type="EC" id="4.2.1.51"/>
    </reaction>
</comment>
<comment type="caution">
    <text evidence="9">The sequence shown here is derived from an EMBL/GenBank/DDBJ whole genome shotgun (WGS) entry which is preliminary data.</text>
</comment>
<accession>A0A0W0V6T8</accession>
<dbReference type="SUPFAM" id="SSF53850">
    <property type="entry name" value="Periplasmic binding protein-like II"/>
    <property type="match status" value="1"/>
</dbReference>
<sequence>MKIKLGVSGDPGSFSEEAGLNYAERAGIEPSLIHLTDMESVLSAVEKETVDMGIFPVVNLHGGLVNPAFKAMGRHLFLPIDEYWLDVKQCLLTLPGTAIHQIDNIVSHSQGIAQCRHYLKERFHHIEWKEWIDTARAAHDLAKDILPPTAAVIAPERASEIYGLKVMAKNIQDHSPNLTAFIIVKKYNGKES</sequence>
<dbReference type="GO" id="GO:0009094">
    <property type="term" value="P:L-phenylalanine biosynthetic process"/>
    <property type="evidence" value="ECO:0007669"/>
    <property type="project" value="UniProtKB-UniPathway"/>
</dbReference>
<dbReference type="Proteomes" id="UP000054761">
    <property type="component" value="Unassembled WGS sequence"/>
</dbReference>